<dbReference type="PANTHER" id="PTHR23513">
    <property type="entry name" value="INTEGRAL MEMBRANE EFFLUX PROTEIN-RELATED"/>
    <property type="match status" value="1"/>
</dbReference>
<dbReference type="SUPFAM" id="SSF103473">
    <property type="entry name" value="MFS general substrate transporter"/>
    <property type="match status" value="1"/>
</dbReference>
<dbReference type="InterPro" id="IPR022324">
    <property type="entry name" value="Bacilysin_exporter_BacE_put"/>
</dbReference>
<accession>A0A5C6J0X7</accession>
<dbReference type="GO" id="GO:0005886">
    <property type="term" value="C:plasma membrane"/>
    <property type="evidence" value="ECO:0007669"/>
    <property type="project" value="UniProtKB-SubCell"/>
</dbReference>
<feature type="transmembrane region" description="Helical" evidence="7">
    <location>
        <begin position="142"/>
        <end position="161"/>
    </location>
</feature>
<evidence type="ECO:0000256" key="7">
    <source>
        <dbReference type="SAM" id="Phobius"/>
    </source>
</evidence>
<feature type="transmembrane region" description="Helical" evidence="7">
    <location>
        <begin position="85"/>
        <end position="108"/>
    </location>
</feature>
<proteinExistence type="predicted"/>
<sequence>MSTPVCAGVLTAAMDTTRRQSMDSAETDGSGAAPAVSRPPGRPAAQQTWSKFWLLTSAASVSEMGNTFLHLAMPWTILASTGSPLMAALSLGVQYLPFVASPLLGTLIDGYERRMVFMISELVQGVLVALTPFLLMMDQVELVLVVLLVAGCGTVTSNLTSDFSLLPQLAPQDRLTEAYSRFGAATELARTAGPAVAGLVLAGVGGYGALWIDAATFLVTAVVAAVLPRGEKPVAERGFLRMQIEGFRSFRKIRGVPRLTLVLSVYNLGAGAVPTVILVLAAGTWGWSSGWAGAVLATGAAGSALGSWLGGRLWQNAPAERRIRLWFLVCAVASAGLLAPWEGLVVLGFCGLMAGEGGMNVTTNEYRFRAIPDEVSGRVNAVMRAFILGGAALSSVLLGWSVTLPEQVLRFAPALVTSVLAVSIWAGVRSVRAPSGTEPEKAV</sequence>
<evidence type="ECO:0000256" key="5">
    <source>
        <dbReference type="ARBA" id="ARBA00023136"/>
    </source>
</evidence>
<dbReference type="PRINTS" id="PR01988">
    <property type="entry name" value="EXPORTERBACE"/>
</dbReference>
<dbReference type="InterPro" id="IPR036259">
    <property type="entry name" value="MFS_trans_sf"/>
</dbReference>
<comment type="subcellular location">
    <subcellularLocation>
        <location evidence="1">Cell membrane</location>
        <topology evidence="1">Multi-pass membrane protein</topology>
    </subcellularLocation>
</comment>
<feature type="transmembrane region" description="Helical" evidence="7">
    <location>
        <begin position="259"/>
        <end position="285"/>
    </location>
</feature>
<keyword evidence="4 7" id="KW-1133">Transmembrane helix</keyword>
<dbReference type="Gene3D" id="1.20.1250.20">
    <property type="entry name" value="MFS general substrate transporter like domains"/>
    <property type="match status" value="1"/>
</dbReference>
<evidence type="ECO:0000256" key="6">
    <source>
        <dbReference type="SAM" id="MobiDB-lite"/>
    </source>
</evidence>
<dbReference type="Pfam" id="PF07690">
    <property type="entry name" value="MFS_1"/>
    <property type="match status" value="1"/>
</dbReference>
<dbReference type="Proteomes" id="UP000320481">
    <property type="component" value="Unassembled WGS sequence"/>
</dbReference>
<evidence type="ECO:0000256" key="4">
    <source>
        <dbReference type="ARBA" id="ARBA00022989"/>
    </source>
</evidence>
<name>A0A5C6J0X7_9ACTN</name>
<evidence type="ECO:0000313" key="9">
    <source>
        <dbReference type="Proteomes" id="UP000320481"/>
    </source>
</evidence>
<feature type="transmembrane region" description="Helical" evidence="7">
    <location>
        <begin position="408"/>
        <end position="428"/>
    </location>
</feature>
<keyword evidence="9" id="KW-1185">Reference proteome</keyword>
<dbReference type="CDD" id="cd06173">
    <property type="entry name" value="MFS_MefA_like"/>
    <property type="match status" value="1"/>
</dbReference>
<dbReference type="GO" id="GO:0022857">
    <property type="term" value="F:transmembrane transporter activity"/>
    <property type="evidence" value="ECO:0007669"/>
    <property type="project" value="InterPro"/>
</dbReference>
<keyword evidence="5 7" id="KW-0472">Membrane</keyword>
<feature type="transmembrane region" description="Helical" evidence="7">
    <location>
        <begin position="291"/>
        <end position="311"/>
    </location>
</feature>
<evidence type="ECO:0000256" key="1">
    <source>
        <dbReference type="ARBA" id="ARBA00004651"/>
    </source>
</evidence>
<dbReference type="PANTHER" id="PTHR23513:SF11">
    <property type="entry name" value="STAPHYLOFERRIN A TRANSPORTER"/>
    <property type="match status" value="1"/>
</dbReference>
<dbReference type="EMBL" id="VOGW01000173">
    <property type="protein sequence ID" value="TWV34383.1"/>
    <property type="molecule type" value="Genomic_DNA"/>
</dbReference>
<keyword evidence="3 7" id="KW-0812">Transmembrane</keyword>
<feature type="transmembrane region" description="Helical" evidence="7">
    <location>
        <begin position="208"/>
        <end position="227"/>
    </location>
</feature>
<comment type="caution">
    <text evidence="8">The sequence shown here is derived from an EMBL/GenBank/DDBJ whole genome shotgun (WGS) entry which is preliminary data.</text>
</comment>
<dbReference type="InterPro" id="IPR011701">
    <property type="entry name" value="MFS"/>
</dbReference>
<keyword evidence="2" id="KW-1003">Cell membrane</keyword>
<organism evidence="8 9">
    <name type="scientific">Streptomyces misionensis</name>
    <dbReference type="NCBI Taxonomy" id="67331"/>
    <lineage>
        <taxon>Bacteria</taxon>
        <taxon>Bacillati</taxon>
        <taxon>Actinomycetota</taxon>
        <taxon>Actinomycetes</taxon>
        <taxon>Kitasatosporales</taxon>
        <taxon>Streptomycetaceae</taxon>
        <taxon>Streptomyces</taxon>
    </lineage>
</organism>
<feature type="transmembrane region" description="Helical" evidence="7">
    <location>
        <begin position="323"/>
        <end position="339"/>
    </location>
</feature>
<protein>
    <submittedName>
        <fullName evidence="8">MFS transporter</fullName>
    </submittedName>
</protein>
<dbReference type="AlphaFoldDB" id="A0A5C6J0X7"/>
<evidence type="ECO:0000256" key="2">
    <source>
        <dbReference type="ARBA" id="ARBA00022475"/>
    </source>
</evidence>
<reference evidence="8" key="1">
    <citation type="journal article" date="2019" name="Microbiol. Resour. Announc.">
        <title>Draft Genomic Sequences of Streptomyces misionensis and Streptomyces albidoflavus, bacteria applied for phytopathogen biocontrol.</title>
        <authorList>
            <person name="Pylro V."/>
            <person name="Dias A."/>
            <person name="Andreote F."/>
            <person name="Varani A."/>
            <person name="Andreote C."/>
            <person name="Bernardo E."/>
            <person name="Martins T."/>
        </authorList>
    </citation>
    <scope>NUCLEOTIDE SEQUENCE [LARGE SCALE GENOMIC DNA]</scope>
    <source>
        <strain evidence="8">66</strain>
    </source>
</reference>
<gene>
    <name evidence="8" type="ORF">FRZ03_28620</name>
</gene>
<evidence type="ECO:0000313" key="8">
    <source>
        <dbReference type="EMBL" id="TWV34383.1"/>
    </source>
</evidence>
<feature type="transmembrane region" description="Helical" evidence="7">
    <location>
        <begin position="382"/>
        <end position="402"/>
    </location>
</feature>
<feature type="region of interest" description="Disordered" evidence="6">
    <location>
        <begin position="17"/>
        <end position="44"/>
    </location>
</feature>
<feature type="transmembrane region" description="Helical" evidence="7">
    <location>
        <begin position="115"/>
        <end position="136"/>
    </location>
</feature>
<evidence type="ECO:0000256" key="3">
    <source>
        <dbReference type="ARBA" id="ARBA00022692"/>
    </source>
</evidence>